<comment type="caution">
    <text evidence="8">The sequence shown here is derived from an EMBL/GenBank/DDBJ whole genome shotgun (WGS) entry which is preliminary data.</text>
</comment>
<organism evidence="8">
    <name type="scientific">marine sediment metagenome</name>
    <dbReference type="NCBI Taxonomy" id="412755"/>
    <lineage>
        <taxon>unclassified sequences</taxon>
        <taxon>metagenomes</taxon>
        <taxon>ecological metagenomes</taxon>
    </lineage>
</organism>
<dbReference type="InterPro" id="IPR003838">
    <property type="entry name" value="ABC3_permease_C"/>
</dbReference>
<reference evidence="8" key="1">
    <citation type="journal article" date="2014" name="Front. Microbiol.">
        <title>High frequency of phylogenetically diverse reductive dehalogenase-homologous genes in deep subseafloor sedimentary metagenomes.</title>
        <authorList>
            <person name="Kawai M."/>
            <person name="Futagami T."/>
            <person name="Toyoda A."/>
            <person name="Takaki Y."/>
            <person name="Nishi S."/>
            <person name="Hori S."/>
            <person name="Arai W."/>
            <person name="Tsubouchi T."/>
            <person name="Morono Y."/>
            <person name="Uchiyama I."/>
            <person name="Ito T."/>
            <person name="Fujiyama A."/>
            <person name="Inagaki F."/>
            <person name="Takami H."/>
        </authorList>
    </citation>
    <scope>NUCLEOTIDE SEQUENCE</scope>
    <source>
        <strain evidence="8">Expedition CK06-06</strain>
    </source>
</reference>
<gene>
    <name evidence="8" type="ORF">S03H2_69283</name>
</gene>
<evidence type="ECO:0000256" key="4">
    <source>
        <dbReference type="ARBA" id="ARBA00022989"/>
    </source>
</evidence>
<dbReference type="EMBL" id="BARU01045742">
    <property type="protein sequence ID" value="GAH96166.1"/>
    <property type="molecule type" value="Genomic_DNA"/>
</dbReference>
<dbReference type="PANTHER" id="PTHR30489">
    <property type="entry name" value="LIPOPROTEIN-RELEASING SYSTEM TRANSMEMBRANE PROTEIN LOLE"/>
    <property type="match status" value="1"/>
</dbReference>
<evidence type="ECO:0000259" key="7">
    <source>
        <dbReference type="Pfam" id="PF02687"/>
    </source>
</evidence>
<evidence type="ECO:0000256" key="1">
    <source>
        <dbReference type="ARBA" id="ARBA00004651"/>
    </source>
</evidence>
<keyword evidence="3 6" id="KW-0812">Transmembrane</keyword>
<feature type="domain" description="ABC3 transporter permease C-terminal" evidence="7">
    <location>
        <begin position="1"/>
        <end position="86"/>
    </location>
</feature>
<comment type="subcellular location">
    <subcellularLocation>
        <location evidence="1">Cell membrane</location>
        <topology evidence="1">Multi-pass membrane protein</topology>
    </subcellularLocation>
</comment>
<dbReference type="GO" id="GO:0098797">
    <property type="term" value="C:plasma membrane protein complex"/>
    <property type="evidence" value="ECO:0007669"/>
    <property type="project" value="TreeGrafter"/>
</dbReference>
<keyword evidence="5 6" id="KW-0472">Membrane</keyword>
<feature type="transmembrane region" description="Helical" evidence="6">
    <location>
        <begin position="49"/>
        <end position="76"/>
    </location>
</feature>
<evidence type="ECO:0000256" key="5">
    <source>
        <dbReference type="ARBA" id="ARBA00023136"/>
    </source>
</evidence>
<evidence type="ECO:0000256" key="6">
    <source>
        <dbReference type="SAM" id="Phobius"/>
    </source>
</evidence>
<name>X1JN57_9ZZZZ</name>
<dbReference type="GO" id="GO:0044874">
    <property type="term" value="P:lipoprotein localization to outer membrane"/>
    <property type="evidence" value="ECO:0007669"/>
    <property type="project" value="TreeGrafter"/>
</dbReference>
<sequence length="93" mass="9822">MEGAIIGILGSAIGTVLGGILTRVFSVVGIDYSAAMEGMSSTDIMMNPIFYPVFNLENLAFCFVLGVVIVTIACVIPARKAAKLEPTEALRQI</sequence>
<evidence type="ECO:0000313" key="8">
    <source>
        <dbReference type="EMBL" id="GAH96166.1"/>
    </source>
</evidence>
<dbReference type="Pfam" id="PF02687">
    <property type="entry name" value="FtsX"/>
    <property type="match status" value="1"/>
</dbReference>
<dbReference type="AlphaFoldDB" id="X1JN57"/>
<keyword evidence="4 6" id="KW-1133">Transmembrane helix</keyword>
<evidence type="ECO:0000256" key="3">
    <source>
        <dbReference type="ARBA" id="ARBA00022692"/>
    </source>
</evidence>
<dbReference type="InterPro" id="IPR051447">
    <property type="entry name" value="Lipoprotein-release_system"/>
</dbReference>
<evidence type="ECO:0000256" key="2">
    <source>
        <dbReference type="ARBA" id="ARBA00022475"/>
    </source>
</evidence>
<dbReference type="PANTHER" id="PTHR30489:SF0">
    <property type="entry name" value="LIPOPROTEIN-RELEASING SYSTEM TRANSMEMBRANE PROTEIN LOLE"/>
    <property type="match status" value="1"/>
</dbReference>
<accession>X1JN57</accession>
<protein>
    <recommendedName>
        <fullName evidence="7">ABC3 transporter permease C-terminal domain-containing protein</fullName>
    </recommendedName>
</protein>
<proteinExistence type="predicted"/>
<keyword evidence="2" id="KW-1003">Cell membrane</keyword>
<feature type="transmembrane region" description="Helical" evidence="6">
    <location>
        <begin position="7"/>
        <end position="29"/>
    </location>
</feature>